<dbReference type="RefSeq" id="XP_018260828.1">
    <property type="nucleotide sequence ID" value="XM_018409825.1"/>
</dbReference>
<evidence type="ECO:0000313" key="4">
    <source>
        <dbReference type="Proteomes" id="UP000078595"/>
    </source>
</evidence>
<gene>
    <name evidence="2" type="ORF">I303_06544</name>
    <name evidence="3" type="ORF">I303_107143</name>
</gene>
<evidence type="ECO:0000313" key="3">
    <source>
        <dbReference type="EMBL" id="WWC64533.1"/>
    </source>
</evidence>
<dbReference type="OrthoDB" id="2585179at2759"/>
<keyword evidence="4" id="KW-1185">Reference proteome</keyword>
<dbReference type="Proteomes" id="UP000078595">
    <property type="component" value="Chromosome 9"/>
</dbReference>
<accession>A0A1A5ZYU7</accession>
<name>A0A1A5ZYU7_9TREE</name>
<reference evidence="3" key="2">
    <citation type="submission" date="2013-07" db="EMBL/GenBank/DDBJ databases">
        <authorList>
            <consortium name="The Broad Institute Genome Sequencing Platform"/>
            <person name="Cuomo C."/>
            <person name="Litvintseva A."/>
            <person name="Chen Y."/>
            <person name="Heitman J."/>
            <person name="Sun S."/>
            <person name="Springer D."/>
            <person name="Dromer F."/>
            <person name="Young S.K."/>
            <person name="Zeng Q."/>
            <person name="Gargeya S."/>
            <person name="Fitzgerald M."/>
            <person name="Abouelleil A."/>
            <person name="Alvarado L."/>
            <person name="Berlin A.M."/>
            <person name="Chapman S.B."/>
            <person name="Dewar J."/>
            <person name="Goldberg J."/>
            <person name="Griggs A."/>
            <person name="Gujja S."/>
            <person name="Hansen M."/>
            <person name="Howarth C."/>
            <person name="Imamovic A."/>
            <person name="Larimer J."/>
            <person name="McCowan C."/>
            <person name="Murphy C."/>
            <person name="Pearson M."/>
            <person name="Priest M."/>
            <person name="Roberts A."/>
            <person name="Saif S."/>
            <person name="Shea T."/>
            <person name="Sykes S."/>
            <person name="Wortman J."/>
            <person name="Nusbaum C."/>
            <person name="Birren B."/>
        </authorList>
    </citation>
    <scope>NUCLEOTIDE SEQUENCE</scope>
    <source>
        <strain evidence="3">CBS 10117</strain>
    </source>
</reference>
<evidence type="ECO:0000313" key="2">
    <source>
        <dbReference type="EMBL" id="OBR82986.1"/>
    </source>
</evidence>
<dbReference type="KEGG" id="kdj:28970243"/>
<reference evidence="2" key="1">
    <citation type="submission" date="2013-07" db="EMBL/GenBank/DDBJ databases">
        <title>The Genome Sequence of Cryptococcus dejecticola CBS10117.</title>
        <authorList>
            <consortium name="The Broad Institute Genome Sequencing Platform"/>
            <person name="Cuomo C."/>
            <person name="Litvintseva A."/>
            <person name="Chen Y."/>
            <person name="Heitman J."/>
            <person name="Sun S."/>
            <person name="Springer D."/>
            <person name="Dromer F."/>
            <person name="Young S.K."/>
            <person name="Zeng Q."/>
            <person name="Gargeya S."/>
            <person name="Fitzgerald M."/>
            <person name="Abouelleil A."/>
            <person name="Alvarado L."/>
            <person name="Berlin A.M."/>
            <person name="Chapman S.B."/>
            <person name="Dewar J."/>
            <person name="Goldberg J."/>
            <person name="Griggs A."/>
            <person name="Gujja S."/>
            <person name="Hansen M."/>
            <person name="Howarth C."/>
            <person name="Imamovic A."/>
            <person name="Larimer J."/>
            <person name="McCowan C."/>
            <person name="Murphy C."/>
            <person name="Pearson M."/>
            <person name="Priest M."/>
            <person name="Roberts A."/>
            <person name="Saif S."/>
            <person name="Shea T."/>
            <person name="Sykes S."/>
            <person name="Wortman J."/>
            <person name="Nusbaum C."/>
            <person name="Birren B."/>
        </authorList>
    </citation>
    <scope>NUCLEOTIDE SEQUENCE [LARGE SCALE GENOMIC DNA]</scope>
    <source>
        <strain evidence="2">CBS 10117</strain>
    </source>
</reference>
<protein>
    <submittedName>
        <fullName evidence="2">Uncharacterized protein</fullName>
    </submittedName>
</protein>
<dbReference type="AlphaFoldDB" id="A0A1A5ZYU7"/>
<organism evidence="2">
    <name type="scientific">Kwoniella dejecticola CBS 10117</name>
    <dbReference type="NCBI Taxonomy" id="1296121"/>
    <lineage>
        <taxon>Eukaryota</taxon>
        <taxon>Fungi</taxon>
        <taxon>Dikarya</taxon>
        <taxon>Basidiomycota</taxon>
        <taxon>Agaricomycotina</taxon>
        <taxon>Tremellomycetes</taxon>
        <taxon>Tremellales</taxon>
        <taxon>Cryptococcaceae</taxon>
        <taxon>Kwoniella</taxon>
    </lineage>
</organism>
<evidence type="ECO:0000256" key="1">
    <source>
        <dbReference type="SAM" id="MobiDB-lite"/>
    </source>
</evidence>
<dbReference type="EMBL" id="CP144538">
    <property type="protein sequence ID" value="WWC64533.1"/>
    <property type="molecule type" value="Genomic_DNA"/>
</dbReference>
<sequence>MASSQPVKPVKIEPDQVYLQISYTSSEPPSSLRLNQHANADGPEAKYLGPVGELTGEGIYQVQSTHGSPTKRDDASWVQNQKSFVDQVRRAQGVKGVTVVGPPRARQKRDEF</sequence>
<dbReference type="EMBL" id="KI894034">
    <property type="protein sequence ID" value="OBR82986.1"/>
    <property type="molecule type" value="Genomic_DNA"/>
</dbReference>
<proteinExistence type="predicted"/>
<dbReference type="VEuPathDB" id="FungiDB:I303_06544"/>
<dbReference type="GeneID" id="28970243"/>
<reference evidence="3" key="3">
    <citation type="submission" date="2024-02" db="EMBL/GenBank/DDBJ databases">
        <title>Comparative genomics of Cryptococcus and Kwoniella reveals pathogenesis evolution and contrasting modes of karyotype evolution via chromosome fusion or intercentromeric recombination.</title>
        <authorList>
            <person name="Coelho M.A."/>
            <person name="David-Palma M."/>
            <person name="Shea T."/>
            <person name="Bowers K."/>
            <person name="McGinley-Smith S."/>
            <person name="Mohammad A.W."/>
            <person name="Gnirke A."/>
            <person name="Yurkov A.M."/>
            <person name="Nowrousian M."/>
            <person name="Sun S."/>
            <person name="Cuomo C.A."/>
            <person name="Heitman J."/>
        </authorList>
    </citation>
    <scope>NUCLEOTIDE SEQUENCE</scope>
    <source>
        <strain evidence="3">CBS 10117</strain>
    </source>
</reference>
<feature type="compositionally biased region" description="Polar residues" evidence="1">
    <location>
        <begin position="26"/>
        <end position="38"/>
    </location>
</feature>
<feature type="region of interest" description="Disordered" evidence="1">
    <location>
        <begin position="26"/>
        <end position="51"/>
    </location>
</feature>